<dbReference type="Proteomes" id="UP000024816">
    <property type="component" value="Unassembled WGS sequence"/>
</dbReference>
<evidence type="ECO:0000313" key="7">
    <source>
        <dbReference type="EMBL" id="KCZ90380.1"/>
    </source>
</evidence>
<proteinExistence type="inferred from homology"/>
<dbReference type="GO" id="GO:0032993">
    <property type="term" value="C:protein-DNA complex"/>
    <property type="evidence" value="ECO:0007669"/>
    <property type="project" value="TreeGrafter"/>
</dbReference>
<dbReference type="Gene3D" id="3.40.190.10">
    <property type="entry name" value="Periplasmic binding protein-like II"/>
    <property type="match status" value="2"/>
</dbReference>
<keyword evidence="2" id="KW-0805">Transcription regulation</keyword>
<dbReference type="AlphaFoldDB" id="A0A059FIA5"/>
<dbReference type="PROSITE" id="PS50931">
    <property type="entry name" value="HTH_LYSR"/>
    <property type="match status" value="1"/>
</dbReference>
<dbReference type="Pfam" id="PF00126">
    <property type="entry name" value="HTH_1"/>
    <property type="match status" value="1"/>
</dbReference>
<dbReference type="Pfam" id="PF03466">
    <property type="entry name" value="LysR_substrate"/>
    <property type="match status" value="1"/>
</dbReference>
<dbReference type="Gene3D" id="1.10.10.10">
    <property type="entry name" value="Winged helix-like DNA-binding domain superfamily/Winged helix DNA-binding domain"/>
    <property type="match status" value="1"/>
</dbReference>
<evidence type="ECO:0000256" key="2">
    <source>
        <dbReference type="ARBA" id="ARBA00023015"/>
    </source>
</evidence>
<dbReference type="STRING" id="1280952.HJA_04096"/>
<keyword evidence="5" id="KW-0804">Transcription</keyword>
<organism evidence="7 8">
    <name type="scientific">Hyphomonas jannaschiana VP2</name>
    <dbReference type="NCBI Taxonomy" id="1280952"/>
    <lineage>
        <taxon>Bacteria</taxon>
        <taxon>Pseudomonadati</taxon>
        <taxon>Pseudomonadota</taxon>
        <taxon>Alphaproteobacteria</taxon>
        <taxon>Hyphomonadales</taxon>
        <taxon>Hyphomonadaceae</taxon>
        <taxon>Hyphomonas</taxon>
    </lineage>
</organism>
<dbReference type="GO" id="GO:0003677">
    <property type="term" value="F:DNA binding"/>
    <property type="evidence" value="ECO:0007669"/>
    <property type="project" value="UniProtKB-KW"/>
</dbReference>
<dbReference type="InterPro" id="IPR005119">
    <property type="entry name" value="LysR_subst-bd"/>
</dbReference>
<name>A0A059FIA5_9PROT</name>
<sequence length="311" mass="34401">MRPTLRQLQYLVAVAESGRFRDAAKQVHITQPGLSSQIAAMEDVLGATLFERTATGAILTPRGTEVYRRAKCILRDVEELKAFTRHEAAKLDGHFRLGVLPVVGPYLLPMAVRQLHTTYPNLRFSVREETAGKLDIHLNEGTFDTIISSQHDHPGLAYEPLFDEHLWICVAADDPLALNREPIGLEAIRGRHLLTLSGEFRLTAMVQSLSDEAGGIVSHEYEGTSLDSVRLMAEMGAGIAVLPSLYALSEVRRDPQMVIRRIDHPLAIHSVGLMWRETSPFAPSLQVLADELRQVALSLMALPSDLLESTS</sequence>
<keyword evidence="3" id="KW-0238">DNA-binding</keyword>
<dbReference type="InterPro" id="IPR036390">
    <property type="entry name" value="WH_DNA-bd_sf"/>
</dbReference>
<protein>
    <submittedName>
        <fullName evidence="7">LysR family transcriptional regulator</fullName>
    </submittedName>
</protein>
<dbReference type="GO" id="GO:0003700">
    <property type="term" value="F:DNA-binding transcription factor activity"/>
    <property type="evidence" value="ECO:0007669"/>
    <property type="project" value="InterPro"/>
</dbReference>
<evidence type="ECO:0000256" key="4">
    <source>
        <dbReference type="ARBA" id="ARBA00023159"/>
    </source>
</evidence>
<dbReference type="SUPFAM" id="SSF46785">
    <property type="entry name" value="Winged helix' DNA-binding domain"/>
    <property type="match status" value="1"/>
</dbReference>
<keyword evidence="8" id="KW-1185">Reference proteome</keyword>
<dbReference type="eggNOG" id="COG0583">
    <property type="taxonomic scope" value="Bacteria"/>
</dbReference>
<dbReference type="InterPro" id="IPR000847">
    <property type="entry name" value="LysR_HTH_N"/>
</dbReference>
<dbReference type="PANTHER" id="PTHR30346:SF26">
    <property type="entry name" value="HYDROGEN PEROXIDE-INDUCIBLE GENES ACTIVATOR"/>
    <property type="match status" value="1"/>
</dbReference>
<reference evidence="7 8" key="1">
    <citation type="journal article" date="2014" name="Antonie Van Leeuwenhoek">
        <title>Hyphomonas beringensis sp. nov. and Hyphomonas chukchiensis sp. nov., isolated from surface seawater of the Bering Sea and Chukchi Sea.</title>
        <authorList>
            <person name="Li C."/>
            <person name="Lai Q."/>
            <person name="Li G."/>
            <person name="Dong C."/>
            <person name="Wang J."/>
            <person name="Liao Y."/>
            <person name="Shao Z."/>
        </authorList>
    </citation>
    <scope>NUCLEOTIDE SEQUENCE [LARGE SCALE GENOMIC DNA]</scope>
    <source>
        <strain evidence="7 8">VP2</strain>
    </source>
</reference>
<dbReference type="RefSeq" id="WP_051597337.1">
    <property type="nucleotide sequence ID" value="NZ_ARYJ01000002.1"/>
</dbReference>
<evidence type="ECO:0000313" key="8">
    <source>
        <dbReference type="Proteomes" id="UP000024816"/>
    </source>
</evidence>
<gene>
    <name evidence="7" type="ORF">HJA_04096</name>
</gene>
<feature type="domain" description="HTH lysR-type" evidence="6">
    <location>
        <begin position="3"/>
        <end position="60"/>
    </location>
</feature>
<dbReference type="EMBL" id="ARYJ01000002">
    <property type="protein sequence ID" value="KCZ90380.1"/>
    <property type="molecule type" value="Genomic_DNA"/>
</dbReference>
<dbReference type="SUPFAM" id="SSF53850">
    <property type="entry name" value="Periplasmic binding protein-like II"/>
    <property type="match status" value="1"/>
</dbReference>
<dbReference type="FunFam" id="1.10.10.10:FF:000001">
    <property type="entry name" value="LysR family transcriptional regulator"/>
    <property type="match status" value="1"/>
</dbReference>
<evidence type="ECO:0000256" key="1">
    <source>
        <dbReference type="ARBA" id="ARBA00009437"/>
    </source>
</evidence>
<keyword evidence="4" id="KW-0010">Activator</keyword>
<dbReference type="PRINTS" id="PR00039">
    <property type="entry name" value="HTHLYSR"/>
</dbReference>
<accession>A0A059FIA5</accession>
<evidence type="ECO:0000259" key="6">
    <source>
        <dbReference type="PROSITE" id="PS50931"/>
    </source>
</evidence>
<comment type="similarity">
    <text evidence="1">Belongs to the LysR transcriptional regulatory family.</text>
</comment>
<evidence type="ECO:0000256" key="5">
    <source>
        <dbReference type="ARBA" id="ARBA00023163"/>
    </source>
</evidence>
<comment type="caution">
    <text evidence="7">The sequence shown here is derived from an EMBL/GenBank/DDBJ whole genome shotgun (WGS) entry which is preliminary data.</text>
</comment>
<dbReference type="PANTHER" id="PTHR30346">
    <property type="entry name" value="TRANSCRIPTIONAL DUAL REGULATOR HCAR-RELATED"/>
    <property type="match status" value="1"/>
</dbReference>
<dbReference type="InterPro" id="IPR036388">
    <property type="entry name" value="WH-like_DNA-bd_sf"/>
</dbReference>
<evidence type="ECO:0000256" key="3">
    <source>
        <dbReference type="ARBA" id="ARBA00023125"/>
    </source>
</evidence>
<dbReference type="OrthoDB" id="9775392at2"/>